<keyword evidence="14" id="KW-1185">Reference proteome</keyword>
<dbReference type="InterPro" id="IPR011812">
    <property type="entry name" value="Pep_trsgly"/>
</dbReference>
<dbReference type="PANTHER" id="PTHR30400">
    <property type="entry name" value="MONOFUNCTIONAL BIOSYNTHETIC PEPTIDOGLYCAN TRANSGLYCOSYLASE"/>
    <property type="match status" value="1"/>
</dbReference>
<protein>
    <recommendedName>
        <fullName evidence="11">Biosynthetic peptidoglycan transglycosylase</fullName>
        <ecNumber evidence="11">2.4.99.28</ecNumber>
    </recommendedName>
    <alternativeName>
        <fullName evidence="11">Glycan polymerase</fullName>
    </alternativeName>
    <alternativeName>
        <fullName evidence="11">Peptidoglycan glycosyltransferase MtgA</fullName>
        <shortName evidence="11">PGT</shortName>
    </alternativeName>
</protein>
<dbReference type="GO" id="GO:0008360">
    <property type="term" value="P:regulation of cell shape"/>
    <property type="evidence" value="ECO:0007669"/>
    <property type="project" value="UniProtKB-KW"/>
</dbReference>
<dbReference type="Proteomes" id="UP000324738">
    <property type="component" value="Unassembled WGS sequence"/>
</dbReference>
<evidence type="ECO:0000256" key="4">
    <source>
        <dbReference type="ARBA" id="ARBA00022679"/>
    </source>
</evidence>
<dbReference type="GO" id="GO:0016763">
    <property type="term" value="F:pentosyltransferase activity"/>
    <property type="evidence" value="ECO:0007669"/>
    <property type="project" value="InterPro"/>
</dbReference>
<evidence type="ECO:0000256" key="3">
    <source>
        <dbReference type="ARBA" id="ARBA00022676"/>
    </source>
</evidence>
<comment type="similarity">
    <text evidence="11">Belongs to the glycosyltransferase 51 family.</text>
</comment>
<keyword evidence="2 11" id="KW-0997">Cell inner membrane</keyword>
<dbReference type="InterPro" id="IPR036950">
    <property type="entry name" value="PBP_transglycosylase"/>
</dbReference>
<dbReference type="EMBL" id="VTWH01000004">
    <property type="protein sequence ID" value="KAA0968936.1"/>
    <property type="molecule type" value="Genomic_DNA"/>
</dbReference>
<keyword evidence="1 11" id="KW-1003">Cell membrane</keyword>
<keyword evidence="10 11" id="KW-0961">Cell wall biogenesis/degradation</keyword>
<dbReference type="HAMAP" id="MF_00766">
    <property type="entry name" value="PGT_MtgA"/>
    <property type="match status" value="1"/>
</dbReference>
<accession>A0A5B0DR08</accession>
<keyword evidence="6 11" id="KW-0133">Cell shape</keyword>
<dbReference type="GO" id="GO:0009252">
    <property type="term" value="P:peptidoglycan biosynthetic process"/>
    <property type="evidence" value="ECO:0007669"/>
    <property type="project" value="UniProtKB-UniRule"/>
</dbReference>
<reference evidence="13 14" key="1">
    <citation type="submission" date="2019-08" db="EMBL/GenBank/DDBJ databases">
        <title>Aureimonas fodiniaquatilis sp. nov., isolated from a coal mine wastewater.</title>
        <authorList>
            <person name="Kim W."/>
        </authorList>
    </citation>
    <scope>NUCLEOTIDE SEQUENCE [LARGE SCALE GENOMIC DNA]</scope>
    <source>
        <strain evidence="13 14">CAU 1482</strain>
    </source>
</reference>
<dbReference type="GO" id="GO:0009274">
    <property type="term" value="C:peptidoglycan-based cell wall"/>
    <property type="evidence" value="ECO:0007669"/>
    <property type="project" value="InterPro"/>
</dbReference>
<keyword evidence="3 11" id="KW-0328">Glycosyltransferase</keyword>
<feature type="domain" description="Glycosyl transferase family 51" evidence="12">
    <location>
        <begin position="52"/>
        <end position="212"/>
    </location>
</feature>
<dbReference type="EC" id="2.4.99.28" evidence="11"/>
<dbReference type="AlphaFoldDB" id="A0A5B0DR08"/>
<dbReference type="GO" id="GO:0071555">
    <property type="term" value="P:cell wall organization"/>
    <property type="evidence" value="ECO:0007669"/>
    <property type="project" value="UniProtKB-KW"/>
</dbReference>
<evidence type="ECO:0000313" key="14">
    <source>
        <dbReference type="Proteomes" id="UP000324738"/>
    </source>
</evidence>
<evidence type="ECO:0000256" key="7">
    <source>
        <dbReference type="ARBA" id="ARBA00022984"/>
    </source>
</evidence>
<keyword evidence="7 11" id="KW-0573">Peptidoglycan synthesis</keyword>
<dbReference type="Pfam" id="PF00912">
    <property type="entry name" value="Transgly"/>
    <property type="match status" value="1"/>
</dbReference>
<comment type="subcellular location">
    <subcellularLocation>
        <location evidence="11">Cell inner membrane</location>
        <topology evidence="11">Single-pass membrane protein</topology>
    </subcellularLocation>
</comment>
<evidence type="ECO:0000256" key="8">
    <source>
        <dbReference type="ARBA" id="ARBA00022989"/>
    </source>
</evidence>
<comment type="caution">
    <text evidence="13">The sequence shown here is derived from an EMBL/GenBank/DDBJ whole genome shotgun (WGS) entry which is preliminary data.</text>
</comment>
<dbReference type="PANTHER" id="PTHR30400:SF0">
    <property type="entry name" value="BIOSYNTHETIC PEPTIDOGLYCAN TRANSGLYCOSYLASE"/>
    <property type="match status" value="1"/>
</dbReference>
<dbReference type="OrthoDB" id="9766909at2"/>
<sequence length="233" mass="25755">MQARSLTRIVVRLAAVVIGLLVLLPVLLVLIYRSEAVRPISTLMLAEHFSFQPYDRQWVPLENIAPVMIRSVIMSEDGQFCSHDGVDWAEMSAVLDQAFARGGPSRGASTIPMQTVKNLFLWNGRSYVRKVLELPLAIYADAVWPKHRMMEIYLNIAEWGPGIYGIESAARYYYNRPAADLSARQAALLTVTLPAPLERDPANPTAGLSRLADRIQARARGAGDYTACVNNGG</sequence>
<dbReference type="RefSeq" id="WP_149301210.1">
    <property type="nucleotide sequence ID" value="NZ_VTWH01000004.1"/>
</dbReference>
<gene>
    <name evidence="11 13" type="primary">mtgA</name>
    <name evidence="13" type="ORF">FPY71_15335</name>
</gene>
<evidence type="ECO:0000256" key="6">
    <source>
        <dbReference type="ARBA" id="ARBA00022960"/>
    </source>
</evidence>
<evidence type="ECO:0000259" key="12">
    <source>
        <dbReference type="Pfam" id="PF00912"/>
    </source>
</evidence>
<dbReference type="GO" id="GO:0008955">
    <property type="term" value="F:peptidoglycan glycosyltransferase activity"/>
    <property type="evidence" value="ECO:0007669"/>
    <property type="project" value="UniProtKB-UniRule"/>
</dbReference>
<comment type="function">
    <text evidence="11">Peptidoglycan polymerase that catalyzes glycan chain elongation from lipid-linked precursors.</text>
</comment>
<keyword evidence="4 11" id="KW-0808">Transferase</keyword>
<keyword evidence="5 11" id="KW-0812">Transmembrane</keyword>
<organism evidence="13 14">
    <name type="scientific">Aureimonas fodinaquatilis</name>
    <dbReference type="NCBI Taxonomy" id="2565783"/>
    <lineage>
        <taxon>Bacteria</taxon>
        <taxon>Pseudomonadati</taxon>
        <taxon>Pseudomonadota</taxon>
        <taxon>Alphaproteobacteria</taxon>
        <taxon>Hyphomicrobiales</taxon>
        <taxon>Aurantimonadaceae</taxon>
        <taxon>Aureimonas</taxon>
    </lineage>
</organism>
<dbReference type="InterPro" id="IPR001264">
    <property type="entry name" value="Glyco_trans_51"/>
</dbReference>
<keyword evidence="8 11" id="KW-1133">Transmembrane helix</keyword>
<dbReference type="Gene3D" id="1.10.3810.10">
    <property type="entry name" value="Biosynthetic peptidoglycan transglycosylase-like"/>
    <property type="match status" value="1"/>
</dbReference>
<keyword evidence="9 11" id="KW-0472">Membrane</keyword>
<evidence type="ECO:0000256" key="2">
    <source>
        <dbReference type="ARBA" id="ARBA00022519"/>
    </source>
</evidence>
<evidence type="ECO:0000313" key="13">
    <source>
        <dbReference type="EMBL" id="KAA0968936.1"/>
    </source>
</evidence>
<proteinExistence type="inferred from homology"/>
<feature type="transmembrane region" description="Helical" evidence="11">
    <location>
        <begin position="9"/>
        <end position="32"/>
    </location>
</feature>
<dbReference type="GO" id="GO:0005886">
    <property type="term" value="C:plasma membrane"/>
    <property type="evidence" value="ECO:0007669"/>
    <property type="project" value="UniProtKB-SubCell"/>
</dbReference>
<dbReference type="UniPathway" id="UPA00219"/>
<dbReference type="SUPFAM" id="SSF53955">
    <property type="entry name" value="Lysozyme-like"/>
    <property type="match status" value="1"/>
</dbReference>
<evidence type="ECO:0000256" key="10">
    <source>
        <dbReference type="ARBA" id="ARBA00023316"/>
    </source>
</evidence>
<evidence type="ECO:0000256" key="9">
    <source>
        <dbReference type="ARBA" id="ARBA00023136"/>
    </source>
</evidence>
<dbReference type="InterPro" id="IPR023346">
    <property type="entry name" value="Lysozyme-like_dom_sf"/>
</dbReference>
<evidence type="ECO:0000256" key="11">
    <source>
        <dbReference type="HAMAP-Rule" id="MF_00766"/>
    </source>
</evidence>
<evidence type="ECO:0000256" key="1">
    <source>
        <dbReference type="ARBA" id="ARBA00022475"/>
    </source>
</evidence>
<comment type="catalytic activity">
    <reaction evidence="11">
        <text>[GlcNAc-(1-&gt;4)-Mur2Ac(oyl-L-Ala-gamma-D-Glu-L-Lys-D-Ala-D-Ala)](n)-di-trans,octa-cis-undecaprenyl diphosphate + beta-D-GlcNAc-(1-&gt;4)-Mur2Ac(oyl-L-Ala-gamma-D-Glu-L-Lys-D-Ala-D-Ala)-di-trans,octa-cis-undecaprenyl diphosphate = [GlcNAc-(1-&gt;4)-Mur2Ac(oyl-L-Ala-gamma-D-Glu-L-Lys-D-Ala-D-Ala)](n+1)-di-trans,octa-cis-undecaprenyl diphosphate + di-trans,octa-cis-undecaprenyl diphosphate + H(+)</text>
        <dbReference type="Rhea" id="RHEA:23708"/>
        <dbReference type="Rhea" id="RHEA-COMP:9602"/>
        <dbReference type="Rhea" id="RHEA-COMP:9603"/>
        <dbReference type="ChEBI" id="CHEBI:15378"/>
        <dbReference type="ChEBI" id="CHEBI:58405"/>
        <dbReference type="ChEBI" id="CHEBI:60033"/>
        <dbReference type="ChEBI" id="CHEBI:78435"/>
        <dbReference type="EC" id="2.4.99.28"/>
    </reaction>
</comment>
<comment type="pathway">
    <text evidence="11">Cell wall biogenesis; peptidoglycan biosynthesis.</text>
</comment>
<name>A0A5B0DR08_9HYPH</name>
<evidence type="ECO:0000256" key="5">
    <source>
        <dbReference type="ARBA" id="ARBA00022692"/>
    </source>
</evidence>